<dbReference type="SUPFAM" id="SSF109910">
    <property type="entry name" value="YgfY-like"/>
    <property type="match status" value="1"/>
</dbReference>
<dbReference type="GO" id="GO:0034553">
    <property type="term" value="P:mitochondrial respiratory chain complex II assembly"/>
    <property type="evidence" value="ECO:0007669"/>
    <property type="project" value="TreeGrafter"/>
</dbReference>
<organism evidence="6">
    <name type="scientific">Aceria tosichella</name>
    <name type="common">wheat curl mite</name>
    <dbReference type="NCBI Taxonomy" id="561515"/>
    <lineage>
        <taxon>Eukaryota</taxon>
        <taxon>Metazoa</taxon>
        <taxon>Ecdysozoa</taxon>
        <taxon>Arthropoda</taxon>
        <taxon>Chelicerata</taxon>
        <taxon>Arachnida</taxon>
        <taxon>Acari</taxon>
        <taxon>Acariformes</taxon>
        <taxon>Trombidiformes</taxon>
        <taxon>Prostigmata</taxon>
        <taxon>Eupodina</taxon>
        <taxon>Eriophyoidea</taxon>
        <taxon>Eriophyidae</taxon>
        <taxon>Eriophyinae</taxon>
        <taxon>Aceriini</taxon>
        <taxon>Aceria</taxon>
    </lineage>
</organism>
<name>A0A6G1SJG9_9ACAR</name>
<feature type="compositionally biased region" description="Polar residues" evidence="5">
    <location>
        <begin position="40"/>
        <end position="51"/>
    </location>
</feature>
<dbReference type="Pfam" id="PF03937">
    <property type="entry name" value="Sdh5"/>
    <property type="match status" value="1"/>
</dbReference>
<comment type="subcellular location">
    <subcellularLocation>
        <location evidence="1 4">Mitochondrion matrix</location>
    </subcellularLocation>
</comment>
<feature type="region of interest" description="Disordered" evidence="5">
    <location>
        <begin position="39"/>
        <end position="68"/>
    </location>
</feature>
<comment type="function">
    <text evidence="4">Plays an essential role in the assembly of succinate dehydrogenase (SDH), an enzyme complex (also referred to as respiratory complex II) that is a component of both the tricarboxylic acid (TCA) cycle and the mitochondrial electron transport chain, and which couples the oxidation of succinate to fumarate with the reduction of ubiquinone (coenzyme Q) to ubiquinol. Required for flavinylation (covalent attachment of FAD) of the flavoprotein subunit of the SDH catalytic dimer.</text>
</comment>
<evidence type="ECO:0000256" key="3">
    <source>
        <dbReference type="ARBA" id="ARBA00023186"/>
    </source>
</evidence>
<dbReference type="PANTHER" id="PTHR12469">
    <property type="entry name" value="PROTEIN EMI5 HOMOLOG, MITOCHONDRIAL"/>
    <property type="match status" value="1"/>
</dbReference>
<evidence type="ECO:0000313" key="6">
    <source>
        <dbReference type="EMBL" id="MDE50519.1"/>
    </source>
</evidence>
<keyword evidence="2 4" id="KW-0496">Mitochondrion</keyword>
<dbReference type="InterPro" id="IPR036714">
    <property type="entry name" value="SDH_sf"/>
</dbReference>
<evidence type="ECO:0000256" key="5">
    <source>
        <dbReference type="SAM" id="MobiDB-lite"/>
    </source>
</evidence>
<dbReference type="FunFam" id="1.10.150.250:FF:000002">
    <property type="entry name" value="Succinate dehydrogenase assembly factor 2, mitochondrial"/>
    <property type="match status" value="1"/>
</dbReference>
<dbReference type="AlphaFoldDB" id="A0A6G1SJG9"/>
<gene>
    <name evidence="6" type="ORF">g.17524</name>
</gene>
<evidence type="ECO:0000256" key="4">
    <source>
        <dbReference type="HAMAP-Rule" id="MF_03057"/>
    </source>
</evidence>
<comment type="subunit">
    <text evidence="4">Interacts with the flavoprotein subunit within the SDH catalytic dimer.</text>
</comment>
<accession>A0A6G1SJG9</accession>
<dbReference type="GO" id="GO:0005759">
    <property type="term" value="C:mitochondrial matrix"/>
    <property type="evidence" value="ECO:0007669"/>
    <property type="project" value="UniProtKB-SubCell"/>
</dbReference>
<protein>
    <recommendedName>
        <fullName evidence="4">Succinate dehydrogenase assembly factor 2, mitochondrial</fullName>
        <shortName evidence="4">SDH assembly factor 2</shortName>
        <shortName evidence="4">SDHAF2</shortName>
    </recommendedName>
</protein>
<dbReference type="EMBL" id="GGYP01005748">
    <property type="protein sequence ID" value="MDE50519.1"/>
    <property type="molecule type" value="Transcribed_RNA"/>
</dbReference>
<keyword evidence="3 4" id="KW-0143">Chaperone</keyword>
<evidence type="ECO:0000256" key="2">
    <source>
        <dbReference type="ARBA" id="ARBA00023128"/>
    </source>
</evidence>
<proteinExistence type="inferred from homology"/>
<dbReference type="InterPro" id="IPR028882">
    <property type="entry name" value="SDHAF2"/>
</dbReference>
<feature type="compositionally biased region" description="Basic and acidic residues" evidence="5">
    <location>
        <begin position="52"/>
        <end position="68"/>
    </location>
</feature>
<dbReference type="GO" id="GO:0006099">
    <property type="term" value="P:tricarboxylic acid cycle"/>
    <property type="evidence" value="ECO:0007669"/>
    <property type="project" value="TreeGrafter"/>
</dbReference>
<dbReference type="HAMAP" id="MF_03057">
    <property type="entry name" value="SDHAF2"/>
    <property type="match status" value="1"/>
</dbReference>
<dbReference type="PANTHER" id="PTHR12469:SF2">
    <property type="entry name" value="SUCCINATE DEHYDROGENASE ASSEMBLY FACTOR 2, MITOCHONDRIAL"/>
    <property type="match status" value="1"/>
</dbReference>
<dbReference type="InterPro" id="IPR005631">
    <property type="entry name" value="SDH"/>
</dbReference>
<sequence length="161" mass="18620">MHCLVKRTLLLPRLSLHLIARKQATTASAWLYSRPMASPAISSSNRPFSSDTDFKPSEELAKERYDSRANEDIEKKRARLLYQSRKRGMLENGVILASFANKYLSNLDADHLDQYDRLINLPTNDWDIYYWATNTKPTPPEFETSIMGMLREHLNSKDLLT</sequence>
<dbReference type="GO" id="GO:0006121">
    <property type="term" value="P:mitochondrial electron transport, succinate to ubiquinone"/>
    <property type="evidence" value="ECO:0007669"/>
    <property type="project" value="UniProtKB-UniRule"/>
</dbReference>
<comment type="similarity">
    <text evidence="4">Belongs to the SDHAF2 family.</text>
</comment>
<dbReference type="Gene3D" id="1.10.150.250">
    <property type="entry name" value="Flavinator of succinate dehydrogenase"/>
    <property type="match status" value="1"/>
</dbReference>
<reference evidence="6" key="1">
    <citation type="submission" date="2018-10" db="EMBL/GenBank/DDBJ databases">
        <title>Transcriptome assembly of Aceria tosichella (Wheat curl mite) Type 2.</title>
        <authorList>
            <person name="Scully E.D."/>
            <person name="Geib S.M."/>
            <person name="Palmer N.A."/>
            <person name="Gupta A.K."/>
            <person name="Sarath G."/>
            <person name="Tatineni S."/>
        </authorList>
    </citation>
    <scope>NUCLEOTIDE SEQUENCE</scope>
    <source>
        <strain evidence="6">LincolnNE</strain>
    </source>
</reference>
<evidence type="ECO:0000256" key="1">
    <source>
        <dbReference type="ARBA" id="ARBA00004305"/>
    </source>
</evidence>